<dbReference type="OrthoDB" id="1705416at2759"/>
<dbReference type="Gene3D" id="3.60.160.10">
    <property type="entry name" value="Mitochondrial biogenesis AIM24"/>
    <property type="match status" value="2"/>
</dbReference>
<feature type="region of interest" description="Disordered" evidence="2">
    <location>
        <begin position="1"/>
        <end position="40"/>
    </location>
</feature>
<dbReference type="EMBL" id="MU128926">
    <property type="protein sequence ID" value="KAF9518277.1"/>
    <property type="molecule type" value="Genomic_DNA"/>
</dbReference>
<dbReference type="InterPro" id="IPR036983">
    <property type="entry name" value="AIM24_sf"/>
</dbReference>
<evidence type="ECO:0000313" key="3">
    <source>
        <dbReference type="EMBL" id="KAF9518277.1"/>
    </source>
</evidence>
<sequence length="240" mass="25667">MSYAPPFQGDYKSHYAPPQGPPPNQYSALPSSSNYPTNASTALDTNGSFQGGQYRIDHRDSNTVLRFYLQPGAEIKGKPGTMLAMDASVQIKGKLNFSLKKLVTGSETKWKVGNNAFLAATLGVTRTIKGQGITKALFSGEGLVVYHVDGQGVLFVQSVGAIIRRTLQPGEQWIVDNGNLVAWSANYTIERIGAGGLISGLHTGEGFVCRFTGPGTVYIQTRNPSNLGSWIRDQVPGGSA</sequence>
<name>A0A9P6B6P2_9AGAM</name>
<dbReference type="SUPFAM" id="SSF51219">
    <property type="entry name" value="TRAP-like"/>
    <property type="match status" value="1"/>
</dbReference>
<dbReference type="InterPro" id="IPR016031">
    <property type="entry name" value="Trp_RNA-bd_attenuator-like_dom"/>
</dbReference>
<dbReference type="PANTHER" id="PTHR43657:SF1">
    <property type="entry name" value="ALTERED INHERITANCE OF MITOCHONDRIA PROTEIN 24, MITOCHONDRIAL"/>
    <property type="match status" value="1"/>
</dbReference>
<dbReference type="InterPro" id="IPR002838">
    <property type="entry name" value="AIM24"/>
</dbReference>
<comment type="subcellular location">
    <subcellularLocation>
        <location evidence="1">Mitochondrion</location>
    </subcellularLocation>
</comment>
<comment type="similarity">
    <text evidence="1">Belongs to the AIM24 family.</text>
</comment>
<proteinExistence type="inferred from homology"/>
<feature type="compositionally biased region" description="Polar residues" evidence="2">
    <location>
        <begin position="25"/>
        <end position="40"/>
    </location>
</feature>
<reference evidence="3" key="1">
    <citation type="journal article" date="2020" name="Nat. Commun.">
        <title>Large-scale genome sequencing of mycorrhizal fungi provides insights into the early evolution of symbiotic traits.</title>
        <authorList>
            <person name="Miyauchi S."/>
            <person name="Kiss E."/>
            <person name="Kuo A."/>
            <person name="Drula E."/>
            <person name="Kohler A."/>
            <person name="Sanchez-Garcia M."/>
            <person name="Morin E."/>
            <person name="Andreopoulos B."/>
            <person name="Barry K.W."/>
            <person name="Bonito G."/>
            <person name="Buee M."/>
            <person name="Carver A."/>
            <person name="Chen C."/>
            <person name="Cichocki N."/>
            <person name="Clum A."/>
            <person name="Culley D."/>
            <person name="Crous P.W."/>
            <person name="Fauchery L."/>
            <person name="Girlanda M."/>
            <person name="Hayes R.D."/>
            <person name="Keri Z."/>
            <person name="LaButti K."/>
            <person name="Lipzen A."/>
            <person name="Lombard V."/>
            <person name="Magnuson J."/>
            <person name="Maillard F."/>
            <person name="Murat C."/>
            <person name="Nolan M."/>
            <person name="Ohm R.A."/>
            <person name="Pangilinan J."/>
            <person name="Pereira M.F."/>
            <person name="Perotto S."/>
            <person name="Peter M."/>
            <person name="Pfister S."/>
            <person name="Riley R."/>
            <person name="Sitrit Y."/>
            <person name="Stielow J.B."/>
            <person name="Szollosi G."/>
            <person name="Zifcakova L."/>
            <person name="Stursova M."/>
            <person name="Spatafora J.W."/>
            <person name="Tedersoo L."/>
            <person name="Vaario L.M."/>
            <person name="Yamada A."/>
            <person name="Yan M."/>
            <person name="Wang P."/>
            <person name="Xu J."/>
            <person name="Bruns T."/>
            <person name="Baldrian P."/>
            <person name="Vilgalys R."/>
            <person name="Dunand C."/>
            <person name="Henrissat B."/>
            <person name="Grigoriev I.V."/>
            <person name="Hibbett D."/>
            <person name="Nagy L.G."/>
            <person name="Martin F.M."/>
        </authorList>
    </citation>
    <scope>NUCLEOTIDE SEQUENCE</scope>
    <source>
        <strain evidence="3">UP504</strain>
    </source>
</reference>
<keyword evidence="4" id="KW-1185">Reference proteome</keyword>
<evidence type="ECO:0000256" key="2">
    <source>
        <dbReference type="SAM" id="MobiDB-lite"/>
    </source>
</evidence>
<evidence type="ECO:0000256" key="1">
    <source>
        <dbReference type="RuleBase" id="RU363045"/>
    </source>
</evidence>
<keyword evidence="1" id="KW-0496">Mitochondrion</keyword>
<dbReference type="Proteomes" id="UP000886523">
    <property type="component" value="Unassembled WGS sequence"/>
</dbReference>
<dbReference type="AlphaFoldDB" id="A0A9P6B6P2"/>
<comment type="caution">
    <text evidence="3">The sequence shown here is derived from an EMBL/GenBank/DDBJ whole genome shotgun (WGS) entry which is preliminary data.</text>
</comment>
<dbReference type="PANTHER" id="PTHR43657">
    <property type="entry name" value="TRYPTOPHAN RNA-BINDING ATTENUATOR PROTEIN-LIKE PROTEIN"/>
    <property type="match status" value="1"/>
</dbReference>
<organism evidence="3 4">
    <name type="scientific">Hydnum rufescens UP504</name>
    <dbReference type="NCBI Taxonomy" id="1448309"/>
    <lineage>
        <taxon>Eukaryota</taxon>
        <taxon>Fungi</taxon>
        <taxon>Dikarya</taxon>
        <taxon>Basidiomycota</taxon>
        <taxon>Agaricomycotina</taxon>
        <taxon>Agaricomycetes</taxon>
        <taxon>Cantharellales</taxon>
        <taxon>Hydnaceae</taxon>
        <taxon>Hydnum</taxon>
    </lineage>
</organism>
<dbReference type="Pfam" id="PF01987">
    <property type="entry name" value="AIM24"/>
    <property type="match status" value="1"/>
</dbReference>
<evidence type="ECO:0000313" key="4">
    <source>
        <dbReference type="Proteomes" id="UP000886523"/>
    </source>
</evidence>
<accession>A0A9P6B6P2</accession>
<dbReference type="GO" id="GO:0005739">
    <property type="term" value="C:mitochondrion"/>
    <property type="evidence" value="ECO:0007669"/>
    <property type="project" value="UniProtKB-SubCell"/>
</dbReference>
<gene>
    <name evidence="3" type="ORF">BS47DRAFT_331991</name>
</gene>
<protein>
    <recommendedName>
        <fullName evidence="1">Altered inheritance of mitochondria protein 24, mitochondrial</fullName>
    </recommendedName>
</protein>